<dbReference type="OrthoDB" id="10344615at2759"/>
<keyword evidence="2" id="KW-1185">Reference proteome</keyword>
<dbReference type="InParanoid" id="E4X2P8"/>
<dbReference type="InterPro" id="IPR054709">
    <property type="entry name" value="CFAP107"/>
</dbReference>
<dbReference type="Pfam" id="PF22595">
    <property type="entry name" value="CFAP107"/>
    <property type="match status" value="1"/>
</dbReference>
<accession>E4X2P8</accession>
<reference evidence="1" key="1">
    <citation type="journal article" date="2010" name="Science">
        <title>Plasticity of animal genome architecture unmasked by rapid evolution of a pelagic tunicate.</title>
        <authorList>
            <person name="Denoeud F."/>
            <person name="Henriet S."/>
            <person name="Mungpakdee S."/>
            <person name="Aury J.M."/>
            <person name="Da Silva C."/>
            <person name="Brinkmann H."/>
            <person name="Mikhaleva J."/>
            <person name="Olsen L.C."/>
            <person name="Jubin C."/>
            <person name="Canestro C."/>
            <person name="Bouquet J.M."/>
            <person name="Danks G."/>
            <person name="Poulain J."/>
            <person name="Campsteijn C."/>
            <person name="Adamski M."/>
            <person name="Cross I."/>
            <person name="Yadetie F."/>
            <person name="Muffato M."/>
            <person name="Louis A."/>
            <person name="Butcher S."/>
            <person name="Tsagkogeorga G."/>
            <person name="Konrad A."/>
            <person name="Singh S."/>
            <person name="Jensen M.F."/>
            <person name="Cong E.H."/>
            <person name="Eikeseth-Otteraa H."/>
            <person name="Noel B."/>
            <person name="Anthouard V."/>
            <person name="Porcel B.M."/>
            <person name="Kachouri-Lafond R."/>
            <person name="Nishino A."/>
            <person name="Ugolini M."/>
            <person name="Chourrout P."/>
            <person name="Nishida H."/>
            <person name="Aasland R."/>
            <person name="Huzurbazar S."/>
            <person name="Westhof E."/>
            <person name="Delsuc F."/>
            <person name="Lehrach H."/>
            <person name="Reinhardt R."/>
            <person name="Weissenbach J."/>
            <person name="Roy S.W."/>
            <person name="Artiguenave F."/>
            <person name="Postlethwait J.H."/>
            <person name="Manak J.R."/>
            <person name="Thompson E.M."/>
            <person name="Jaillon O."/>
            <person name="Du Pasquier L."/>
            <person name="Boudinot P."/>
            <person name="Liberles D.A."/>
            <person name="Volff J.N."/>
            <person name="Philippe H."/>
            <person name="Lenhard B."/>
            <person name="Roest Crollius H."/>
            <person name="Wincker P."/>
            <person name="Chourrout D."/>
        </authorList>
    </citation>
    <scope>NUCLEOTIDE SEQUENCE [LARGE SCALE GENOMIC DNA]</scope>
</reference>
<dbReference type="GO" id="GO:0030317">
    <property type="term" value="P:flagellated sperm motility"/>
    <property type="evidence" value="ECO:0007669"/>
    <property type="project" value="InterPro"/>
</dbReference>
<evidence type="ECO:0000313" key="1">
    <source>
        <dbReference type="EMBL" id="CBY17901.1"/>
    </source>
</evidence>
<evidence type="ECO:0000313" key="2">
    <source>
        <dbReference type="Proteomes" id="UP000001307"/>
    </source>
</evidence>
<name>E4X2P8_OIKDI</name>
<protein>
    <submittedName>
        <fullName evidence="1">Uncharacterized protein</fullName>
    </submittedName>
</protein>
<dbReference type="GO" id="GO:0005634">
    <property type="term" value="C:nucleus"/>
    <property type="evidence" value="ECO:0007669"/>
    <property type="project" value="InterPro"/>
</dbReference>
<proteinExistence type="predicted"/>
<dbReference type="AlphaFoldDB" id="E4X2P8"/>
<dbReference type="EMBL" id="FN653023">
    <property type="protein sequence ID" value="CBY17901.1"/>
    <property type="molecule type" value="Genomic_DNA"/>
</dbReference>
<sequence>MNSISCIFDLGEIPEIGLFSRDLIIRSIFYDKNYKVILFQSYQAEAAYPQGQRKSPVKKMSRRTELALDQSRYSKKTLVGNWNEERQAIKAKDSPKVSTNVDDFQKYEKERYDQNYSTKFGHHLSYQKMTASTGNMFIAGFPARKADYLVTTGTDQPTTEYKQEKKNTFTSDYGIKDERFSHKRMNIAARNKLSAIFPYDKQ</sequence>
<organism evidence="1">
    <name type="scientific">Oikopleura dioica</name>
    <name type="common">Tunicate</name>
    <dbReference type="NCBI Taxonomy" id="34765"/>
    <lineage>
        <taxon>Eukaryota</taxon>
        <taxon>Metazoa</taxon>
        <taxon>Chordata</taxon>
        <taxon>Tunicata</taxon>
        <taxon>Appendicularia</taxon>
        <taxon>Copelata</taxon>
        <taxon>Oikopleuridae</taxon>
        <taxon>Oikopleura</taxon>
    </lineage>
</organism>
<gene>
    <name evidence="1" type="ORF">GSOID_T00017526001</name>
</gene>
<dbReference type="Proteomes" id="UP000001307">
    <property type="component" value="Unassembled WGS sequence"/>
</dbReference>